<name>A0A3B1DIK7_9ZZZZ</name>
<dbReference type="EMBL" id="UOGF01000076">
    <property type="protein sequence ID" value="VAX31535.1"/>
    <property type="molecule type" value="Genomic_DNA"/>
</dbReference>
<dbReference type="AlphaFoldDB" id="A0A3B1DIK7"/>
<feature type="transmembrane region" description="Helical" evidence="1">
    <location>
        <begin position="57"/>
        <end position="78"/>
    </location>
</feature>
<sequence>MPNIWWMPIQTRNEMLATGIRSTLAIKMEGLLKQYSGARSIFAERVTGGYYINFKPIARSMIVLFSVPFALIGGIWVLKYLDYNMSVAVWVGLIALAGGGQKWPPESSFVD</sequence>
<proteinExistence type="predicted"/>
<keyword evidence="1" id="KW-1133">Transmembrane helix</keyword>
<gene>
    <name evidence="2" type="ORF">MNBD_NITROSPIRAE01-1008</name>
</gene>
<accession>A0A3B1DIK7</accession>
<dbReference type="SUPFAM" id="SSF82866">
    <property type="entry name" value="Multidrug efflux transporter AcrB transmembrane domain"/>
    <property type="match status" value="1"/>
</dbReference>
<reference evidence="2" key="1">
    <citation type="submission" date="2018-06" db="EMBL/GenBank/DDBJ databases">
        <authorList>
            <person name="Zhirakovskaya E."/>
        </authorList>
    </citation>
    <scope>NUCLEOTIDE SEQUENCE</scope>
</reference>
<evidence type="ECO:0000313" key="2">
    <source>
        <dbReference type="EMBL" id="VAX31535.1"/>
    </source>
</evidence>
<keyword evidence="1" id="KW-0472">Membrane</keyword>
<organism evidence="2">
    <name type="scientific">hydrothermal vent metagenome</name>
    <dbReference type="NCBI Taxonomy" id="652676"/>
    <lineage>
        <taxon>unclassified sequences</taxon>
        <taxon>metagenomes</taxon>
        <taxon>ecological metagenomes</taxon>
    </lineage>
</organism>
<evidence type="ECO:0000256" key="1">
    <source>
        <dbReference type="SAM" id="Phobius"/>
    </source>
</evidence>
<keyword evidence="1" id="KW-0812">Transmembrane</keyword>
<dbReference type="Gene3D" id="1.20.1640.10">
    <property type="entry name" value="Multidrug efflux transporter AcrB transmembrane domain"/>
    <property type="match status" value="1"/>
</dbReference>
<protein>
    <submittedName>
        <fullName evidence="2">Cobalt-zinc-cadmium resistance protein CzcA Cation efflux system protein CusA</fullName>
    </submittedName>
</protein>